<dbReference type="Proteomes" id="UP001628192">
    <property type="component" value="Unassembled WGS sequence"/>
</dbReference>
<name>A0ABQ0ED12_9BACT</name>
<feature type="chain" id="PRO_5046100498" description="Lipoprotein" evidence="1">
    <location>
        <begin position="31"/>
        <end position="258"/>
    </location>
</feature>
<protein>
    <recommendedName>
        <fullName evidence="4">Lipoprotein</fullName>
    </recommendedName>
</protein>
<dbReference type="EMBL" id="BAAFSG010000002">
    <property type="protein sequence ID" value="GAB1255479.1"/>
    <property type="molecule type" value="Genomic_DNA"/>
</dbReference>
<evidence type="ECO:0008006" key="4">
    <source>
        <dbReference type="Google" id="ProtNLM"/>
    </source>
</evidence>
<proteinExistence type="predicted"/>
<reference evidence="2 3" key="1">
    <citation type="journal article" date="2025" name="Int. J. Syst. Evol. Microbiol.">
        <title>Desulfovibrio falkowii sp. nov., Porphyromonas miyakawae sp. nov., Mediterraneibacter flintii sp. nov. and Owariibacterium komagatae gen. nov., sp. nov., isolated from human faeces.</title>
        <authorList>
            <person name="Hamaguchi T."/>
            <person name="Ohara M."/>
            <person name="Hisatomi A."/>
            <person name="Sekiguchi K."/>
            <person name="Takeda J.I."/>
            <person name="Ueyama J."/>
            <person name="Ito M."/>
            <person name="Nishiwaki H."/>
            <person name="Ogi T."/>
            <person name="Hirayama M."/>
            <person name="Ohkuma M."/>
            <person name="Sakamoto M."/>
            <person name="Ohno K."/>
        </authorList>
    </citation>
    <scope>NUCLEOTIDE SEQUENCE [LARGE SCALE GENOMIC DNA]</scope>
    <source>
        <strain evidence="2 3">13CB8C</strain>
    </source>
</reference>
<evidence type="ECO:0000313" key="2">
    <source>
        <dbReference type="EMBL" id="GAB1255479.1"/>
    </source>
</evidence>
<gene>
    <name evidence="2" type="ORF">Defa_29660</name>
</gene>
<comment type="caution">
    <text evidence="2">The sequence shown here is derived from an EMBL/GenBank/DDBJ whole genome shotgun (WGS) entry which is preliminary data.</text>
</comment>
<accession>A0ABQ0ED12</accession>
<feature type="signal peptide" evidence="1">
    <location>
        <begin position="1"/>
        <end position="30"/>
    </location>
</feature>
<dbReference type="RefSeq" id="WP_407845290.1">
    <property type="nucleotide sequence ID" value="NZ_BAAFSG010000002.1"/>
</dbReference>
<evidence type="ECO:0000256" key="1">
    <source>
        <dbReference type="SAM" id="SignalP"/>
    </source>
</evidence>
<evidence type="ECO:0000313" key="3">
    <source>
        <dbReference type="Proteomes" id="UP001628192"/>
    </source>
</evidence>
<sequence length="258" mass="29247">MISTQITNKMNFMKNILIATMLMISVSACNNNYNNIAPYPTFWVDCLSSSEYFNEPTKKISQLEINNGVASYYVELKTGRHIGLVCENIPWTSLLSFDFVKSKAPKDIPSSYLLLLSSFNEQDKGSYLGANAFGVTKNVTITDGNYGGVLIIPDSDKDSYDDLQWDLRIKNQDALIKEYYKAEWGNFRWDKNIRIVAKITIDMSKNGKLRGNTTTYKTPTLDDPVKSTNKYSFVSAHLDSIVYIDKKTNKILAKFVKS</sequence>
<organism evidence="2 3">
    <name type="scientific">Desulfovibrio falkowii</name>
    <dbReference type="NCBI Taxonomy" id="3136602"/>
    <lineage>
        <taxon>Bacteria</taxon>
        <taxon>Pseudomonadati</taxon>
        <taxon>Thermodesulfobacteriota</taxon>
        <taxon>Desulfovibrionia</taxon>
        <taxon>Desulfovibrionales</taxon>
        <taxon>Desulfovibrionaceae</taxon>
        <taxon>Desulfovibrio</taxon>
    </lineage>
</organism>
<keyword evidence="3" id="KW-1185">Reference proteome</keyword>
<keyword evidence="1" id="KW-0732">Signal</keyword>